<dbReference type="EMBL" id="JAVFWL010000004">
    <property type="protein sequence ID" value="KAK6748337.1"/>
    <property type="molecule type" value="Genomic_DNA"/>
</dbReference>
<feature type="compositionally biased region" description="Acidic residues" evidence="1">
    <location>
        <begin position="13"/>
        <end position="25"/>
    </location>
</feature>
<protein>
    <submittedName>
        <fullName evidence="2">Uncharacterized protein</fullName>
    </submittedName>
</protein>
<feature type="compositionally biased region" description="Acidic residues" evidence="1">
    <location>
        <begin position="341"/>
        <end position="350"/>
    </location>
</feature>
<feature type="compositionally biased region" description="Acidic residues" evidence="1">
    <location>
        <begin position="252"/>
        <end position="268"/>
    </location>
</feature>
<evidence type="ECO:0000256" key="1">
    <source>
        <dbReference type="SAM" id="MobiDB-lite"/>
    </source>
</evidence>
<feature type="compositionally biased region" description="Low complexity" evidence="1">
    <location>
        <begin position="1"/>
        <end position="12"/>
    </location>
</feature>
<comment type="caution">
    <text evidence="2">The sequence shown here is derived from an EMBL/GenBank/DDBJ whole genome shotgun (WGS) entry which is preliminary data.</text>
</comment>
<proteinExistence type="predicted"/>
<feature type="region of interest" description="Disordered" evidence="1">
    <location>
        <begin position="245"/>
        <end position="270"/>
    </location>
</feature>
<dbReference type="Proteomes" id="UP001303046">
    <property type="component" value="Unassembled WGS sequence"/>
</dbReference>
<gene>
    <name evidence="2" type="primary">Necator_chrIV.g14433</name>
    <name evidence="2" type="ORF">RB195_001139</name>
</gene>
<accession>A0ABR1DCX5</accession>
<name>A0ABR1DCX5_NECAM</name>
<organism evidence="2 3">
    <name type="scientific">Necator americanus</name>
    <name type="common">Human hookworm</name>
    <dbReference type="NCBI Taxonomy" id="51031"/>
    <lineage>
        <taxon>Eukaryota</taxon>
        <taxon>Metazoa</taxon>
        <taxon>Ecdysozoa</taxon>
        <taxon>Nematoda</taxon>
        <taxon>Chromadorea</taxon>
        <taxon>Rhabditida</taxon>
        <taxon>Rhabditina</taxon>
        <taxon>Rhabditomorpha</taxon>
        <taxon>Strongyloidea</taxon>
        <taxon>Ancylostomatidae</taxon>
        <taxon>Bunostominae</taxon>
        <taxon>Necator</taxon>
    </lineage>
</organism>
<reference evidence="2 3" key="1">
    <citation type="submission" date="2023-08" db="EMBL/GenBank/DDBJ databases">
        <title>A Necator americanus chromosomal reference genome.</title>
        <authorList>
            <person name="Ilik V."/>
            <person name="Petrzelkova K.J."/>
            <person name="Pardy F."/>
            <person name="Fuh T."/>
            <person name="Niatou-Singa F.S."/>
            <person name="Gouil Q."/>
            <person name="Baker L."/>
            <person name="Ritchie M.E."/>
            <person name="Jex A.R."/>
            <person name="Gazzola D."/>
            <person name="Li H."/>
            <person name="Toshio Fujiwara R."/>
            <person name="Zhan B."/>
            <person name="Aroian R.V."/>
            <person name="Pafco B."/>
            <person name="Schwarz E.M."/>
        </authorList>
    </citation>
    <scope>NUCLEOTIDE SEQUENCE [LARGE SCALE GENOMIC DNA]</scope>
    <source>
        <strain evidence="2 3">Aroian</strain>
        <tissue evidence="2">Whole animal</tissue>
    </source>
</reference>
<feature type="region of interest" description="Disordered" evidence="1">
    <location>
        <begin position="1"/>
        <end position="25"/>
    </location>
</feature>
<keyword evidence="3" id="KW-1185">Reference proteome</keyword>
<evidence type="ECO:0000313" key="2">
    <source>
        <dbReference type="EMBL" id="KAK6748337.1"/>
    </source>
</evidence>
<sequence length="881" mass="102482">MAGIDDLLPSSDSETEDEENEQVEEALYEQKVPPFLSQVVKEETPLCTQEDVKLPADESIIKMGSFTRESLWKPNITDSVKTSRKLTSMDDAMDRERFLLRKMGQDELADLLYNKRDVIRKHIQNADEIIFNKDEDISSVRSFIEERYRLHFGLDSNGRPKALSPEEEEERDFLIDHSTFIVKVILRMHNLEPDDYKGEIENFHMFAKLEVFREEKAIRDSELEEMDKERQHIFFRRKAKSEQLARARAGEESSDDDADDVEEDDDEQSDRQAAIENELLKQMKGLKLDINPEQVAVCVSEMIAAMNIRSALPDRERASSPPRQQELSEDKPTIDLPWVNEGEDGGDEILDAGPPEEVNLVEIDTEEAKGKHEILFDWSGELFPDEENVALGGKRPLDILDTLDFHPKRRAVEKDGQLEQKPMDTAPPPSRLRSCLTQHHELLTDVNETKLSVKERIKWREEFETHSKKKKVVRFVDFEDPRNKCRFYVRPLDEDKLDYRTRRENQLRDVTKQAHYKDYPLSRGHNIIRKHLGMSVPTFASDSHNPEEYMKKVAKGKGGESRVERYSMMHPSKFLRIDARESKAPNGLRLPAYPGKNDPHIPNISVEARAHELSCFRLTMRQFRQNRAGITVARHLDYEPKIVAGILILSDGLLKSVEGKKLSNAMLHLFHPSQGVEDILEVIDRCSYEELDIRHCVLAWGHDLVAYFQQSPIVAAGRAVAALVHLRAIFEKKRHLFEQEGYRRRNLPVFWLITIPEIGDFARHFVVFNKIIRALFYNHPHFRLLDWALEVGCRKPSDKRKSPFTKTAVEERLVQLFDLCRRELDLTYFRYSPQRRMDRMISWHKNDYDCAIVAVLRTLNDDEVALYRVMRRNVGEEKFGG</sequence>
<evidence type="ECO:0000313" key="3">
    <source>
        <dbReference type="Proteomes" id="UP001303046"/>
    </source>
</evidence>
<feature type="region of interest" description="Disordered" evidence="1">
    <location>
        <begin position="313"/>
        <end position="353"/>
    </location>
</feature>